<keyword evidence="6" id="KW-0539">Nucleus</keyword>
<evidence type="ECO:0000256" key="1">
    <source>
        <dbReference type="ARBA" id="ARBA00004123"/>
    </source>
</evidence>
<gene>
    <name evidence="8" type="ORF">G2W53_003967</name>
</gene>
<evidence type="ECO:0000256" key="3">
    <source>
        <dbReference type="ARBA" id="ARBA00023015"/>
    </source>
</evidence>
<proteinExistence type="inferred from homology"/>
<keyword evidence="4" id="KW-0238">DNA-binding</keyword>
<dbReference type="CDD" id="cd14704">
    <property type="entry name" value="bZIP_HY5-like"/>
    <property type="match status" value="1"/>
</dbReference>
<dbReference type="InterPro" id="IPR044280">
    <property type="entry name" value="Hac1/HY5"/>
</dbReference>
<dbReference type="PANTHER" id="PTHR46714:SF6">
    <property type="entry name" value="TRANSCRIPTIONAL ACTIVATOR HAC1"/>
    <property type="match status" value="1"/>
</dbReference>
<sequence length="67" mass="7721">MFANAKSKNSFRPFSYSGLSRDFVIHDLSMSKALLRNRVSAQQARERKKAYLIDLEAKVKDLDKKNS</sequence>
<dbReference type="InterPro" id="IPR046347">
    <property type="entry name" value="bZIP_sf"/>
</dbReference>
<dbReference type="PANTHER" id="PTHR46714">
    <property type="entry name" value="TRANSCRIPTIONAL ACTIVATOR HAC1"/>
    <property type="match status" value="1"/>
</dbReference>
<dbReference type="Gene3D" id="1.20.5.170">
    <property type="match status" value="1"/>
</dbReference>
<dbReference type="Pfam" id="PF00170">
    <property type="entry name" value="bZIP_1"/>
    <property type="match status" value="1"/>
</dbReference>
<protein>
    <submittedName>
        <fullName evidence="8">Transcription factor HY5-like</fullName>
    </submittedName>
</protein>
<keyword evidence="3" id="KW-0805">Transcription regulation</keyword>
<evidence type="ECO:0000256" key="2">
    <source>
        <dbReference type="ARBA" id="ARBA00007163"/>
    </source>
</evidence>
<keyword evidence="9" id="KW-1185">Reference proteome</keyword>
<dbReference type="GO" id="GO:0005634">
    <property type="term" value="C:nucleus"/>
    <property type="evidence" value="ECO:0007669"/>
    <property type="project" value="UniProtKB-SubCell"/>
</dbReference>
<dbReference type="AlphaFoldDB" id="A0A834XCD1"/>
<evidence type="ECO:0000313" key="8">
    <source>
        <dbReference type="EMBL" id="KAF7841669.1"/>
    </source>
</evidence>
<evidence type="ECO:0000259" key="7">
    <source>
        <dbReference type="PROSITE" id="PS50217"/>
    </source>
</evidence>
<comment type="similarity">
    <text evidence="2">Belongs to the bZIP family.</text>
</comment>
<dbReference type="GO" id="GO:0045944">
    <property type="term" value="P:positive regulation of transcription by RNA polymerase II"/>
    <property type="evidence" value="ECO:0007669"/>
    <property type="project" value="InterPro"/>
</dbReference>
<dbReference type="GO" id="GO:0003677">
    <property type="term" value="F:DNA binding"/>
    <property type="evidence" value="ECO:0007669"/>
    <property type="project" value="UniProtKB-KW"/>
</dbReference>
<dbReference type="PROSITE" id="PS50217">
    <property type="entry name" value="BZIP"/>
    <property type="match status" value="1"/>
</dbReference>
<dbReference type="InterPro" id="IPR004827">
    <property type="entry name" value="bZIP"/>
</dbReference>
<organism evidence="8 9">
    <name type="scientific">Senna tora</name>
    <dbReference type="NCBI Taxonomy" id="362788"/>
    <lineage>
        <taxon>Eukaryota</taxon>
        <taxon>Viridiplantae</taxon>
        <taxon>Streptophyta</taxon>
        <taxon>Embryophyta</taxon>
        <taxon>Tracheophyta</taxon>
        <taxon>Spermatophyta</taxon>
        <taxon>Magnoliopsida</taxon>
        <taxon>eudicotyledons</taxon>
        <taxon>Gunneridae</taxon>
        <taxon>Pentapetalae</taxon>
        <taxon>rosids</taxon>
        <taxon>fabids</taxon>
        <taxon>Fabales</taxon>
        <taxon>Fabaceae</taxon>
        <taxon>Caesalpinioideae</taxon>
        <taxon>Cassia clade</taxon>
        <taxon>Senna</taxon>
    </lineage>
</organism>
<dbReference type="GO" id="GO:0010114">
    <property type="term" value="P:response to red light"/>
    <property type="evidence" value="ECO:0007669"/>
    <property type="project" value="TreeGrafter"/>
</dbReference>
<evidence type="ECO:0000256" key="4">
    <source>
        <dbReference type="ARBA" id="ARBA00023125"/>
    </source>
</evidence>
<name>A0A834XCD1_9FABA</name>
<feature type="domain" description="BZIP" evidence="7">
    <location>
        <begin position="27"/>
        <end position="67"/>
    </location>
</feature>
<dbReference type="Proteomes" id="UP000634136">
    <property type="component" value="Unassembled WGS sequence"/>
</dbReference>
<evidence type="ECO:0000256" key="6">
    <source>
        <dbReference type="ARBA" id="ARBA00023242"/>
    </source>
</evidence>
<dbReference type="GO" id="GO:0000981">
    <property type="term" value="F:DNA-binding transcription factor activity, RNA polymerase II-specific"/>
    <property type="evidence" value="ECO:0007669"/>
    <property type="project" value="InterPro"/>
</dbReference>
<dbReference type="SUPFAM" id="SSF57959">
    <property type="entry name" value="Leucine zipper domain"/>
    <property type="match status" value="1"/>
</dbReference>
<comment type="subcellular location">
    <subcellularLocation>
        <location evidence="1">Nucleus</location>
    </subcellularLocation>
</comment>
<dbReference type="GO" id="GO:0010017">
    <property type="term" value="P:red or far-red light signaling pathway"/>
    <property type="evidence" value="ECO:0007669"/>
    <property type="project" value="TreeGrafter"/>
</dbReference>
<dbReference type="PROSITE" id="PS00036">
    <property type="entry name" value="BZIP_BASIC"/>
    <property type="match status" value="1"/>
</dbReference>
<comment type="caution">
    <text evidence="8">The sequence shown here is derived from an EMBL/GenBank/DDBJ whole genome shotgun (WGS) entry which is preliminary data.</text>
</comment>
<evidence type="ECO:0000256" key="5">
    <source>
        <dbReference type="ARBA" id="ARBA00023163"/>
    </source>
</evidence>
<accession>A0A834XCD1</accession>
<dbReference type="GO" id="GO:0010218">
    <property type="term" value="P:response to far red light"/>
    <property type="evidence" value="ECO:0007669"/>
    <property type="project" value="TreeGrafter"/>
</dbReference>
<dbReference type="OrthoDB" id="1921343at2759"/>
<keyword evidence="5" id="KW-0804">Transcription</keyword>
<evidence type="ECO:0000313" key="9">
    <source>
        <dbReference type="Proteomes" id="UP000634136"/>
    </source>
</evidence>
<dbReference type="EMBL" id="JAAIUW010000002">
    <property type="protein sequence ID" value="KAF7841669.1"/>
    <property type="molecule type" value="Genomic_DNA"/>
</dbReference>
<dbReference type="GO" id="GO:0010099">
    <property type="term" value="P:regulation of photomorphogenesis"/>
    <property type="evidence" value="ECO:0007669"/>
    <property type="project" value="TreeGrafter"/>
</dbReference>
<reference evidence="8" key="1">
    <citation type="submission" date="2020-09" db="EMBL/GenBank/DDBJ databases">
        <title>Genome-Enabled Discovery of Anthraquinone Biosynthesis in Senna tora.</title>
        <authorList>
            <person name="Kang S.-H."/>
            <person name="Pandey R.P."/>
            <person name="Lee C.-M."/>
            <person name="Sim J.-S."/>
            <person name="Jeong J.-T."/>
            <person name="Choi B.-S."/>
            <person name="Jung M."/>
            <person name="Ginzburg D."/>
            <person name="Zhao K."/>
            <person name="Won S.Y."/>
            <person name="Oh T.-J."/>
            <person name="Yu Y."/>
            <person name="Kim N.-H."/>
            <person name="Lee O.R."/>
            <person name="Lee T.-H."/>
            <person name="Bashyal P."/>
            <person name="Kim T.-S."/>
            <person name="Lee W.-H."/>
            <person name="Kawkins C."/>
            <person name="Kim C.-K."/>
            <person name="Kim J.S."/>
            <person name="Ahn B.O."/>
            <person name="Rhee S.Y."/>
            <person name="Sohng J.K."/>
        </authorList>
    </citation>
    <scope>NUCLEOTIDE SEQUENCE</scope>
    <source>
        <tissue evidence="8">Leaf</tissue>
    </source>
</reference>